<dbReference type="Gene3D" id="2.40.50.100">
    <property type="match status" value="1"/>
</dbReference>
<protein>
    <submittedName>
        <fullName evidence="6">HlyD family secretion protein</fullName>
    </submittedName>
</protein>
<evidence type="ECO:0000313" key="6">
    <source>
        <dbReference type="EMBL" id="PVE57280.1"/>
    </source>
</evidence>
<feature type="coiled-coil region" evidence="1">
    <location>
        <begin position="202"/>
        <end position="257"/>
    </location>
</feature>
<keyword evidence="3" id="KW-0472">Membrane</keyword>
<evidence type="ECO:0000256" key="3">
    <source>
        <dbReference type="SAM" id="Phobius"/>
    </source>
</evidence>
<evidence type="ECO:0000313" key="7">
    <source>
        <dbReference type="Proteomes" id="UP000244335"/>
    </source>
</evidence>
<sequence length="408" mass="43089">MSSQKSGAVRAINTSEEAEVQTAAQAEARTEENRPAEAPKAAAPVQPPVQKKKGKSFLLPIFGVALLAGAAWYGYDYWTTGRFMVSTDDAYVHGDIAVISPKVSGYVAKVDVVANQQVKAGDPLVTLDDGDYRLALEQAEAQLATQQLSLNRIDAQIAGGEAALAQASAQKGALDAALQGAEINNKRATELQSKDVGTAASADNARISLEQAKANLAAGQANVVAAEANIQLLKAQRKEAEGSIKQLELARDKAARDLSFTVLRAPYDGVIGNLSVQTGDLVSAGKRLASLVPMNELYVDANFKETQLARVVPGSKVKVHVDAFDDDAIEGTVQSISPASGSVFSMLPPENATGNFTKVIQRVPVRVVLSKEDIDKHHLRAGLSVVVDVDTRTAPKPADTQAAQNQSK</sequence>
<dbReference type="AlphaFoldDB" id="A0AA92C7Q4"/>
<evidence type="ECO:0000256" key="2">
    <source>
        <dbReference type="SAM" id="MobiDB-lite"/>
    </source>
</evidence>
<dbReference type="Pfam" id="PF25963">
    <property type="entry name" value="Beta-barrel_AAEA"/>
    <property type="match status" value="1"/>
</dbReference>
<keyword evidence="3" id="KW-0812">Transmembrane</keyword>
<dbReference type="PANTHER" id="PTHR30386">
    <property type="entry name" value="MEMBRANE FUSION SUBUNIT OF EMRAB-TOLC MULTIDRUG EFFLUX PUMP"/>
    <property type="match status" value="1"/>
</dbReference>
<evidence type="ECO:0000259" key="5">
    <source>
        <dbReference type="Pfam" id="PF25963"/>
    </source>
</evidence>
<gene>
    <name evidence="6" type="ORF">DC430_06075</name>
</gene>
<feature type="compositionally biased region" description="Basic and acidic residues" evidence="2">
    <location>
        <begin position="28"/>
        <end position="37"/>
    </location>
</feature>
<accession>A0AA92C7Q4</accession>
<feature type="domain" description="Multidrug resistance protein MdtA-like barrel-sandwich hybrid" evidence="4">
    <location>
        <begin position="97"/>
        <end position="291"/>
    </location>
</feature>
<dbReference type="EMBL" id="QDFR01000001">
    <property type="protein sequence ID" value="PVE57280.1"/>
    <property type="molecule type" value="Genomic_DNA"/>
</dbReference>
<dbReference type="InterPro" id="IPR050739">
    <property type="entry name" value="MFP"/>
</dbReference>
<reference evidence="6 7" key="1">
    <citation type="submission" date="2018-04" db="EMBL/GenBank/DDBJ databases">
        <authorList>
            <person name="Hagen T."/>
        </authorList>
    </citation>
    <scope>NUCLEOTIDE SEQUENCE [LARGE SCALE GENOMIC DNA]</scope>
    <source>
        <strain evidence="6 7">TPD7009</strain>
    </source>
</reference>
<dbReference type="PANTHER" id="PTHR30386:SF24">
    <property type="entry name" value="MULTIDRUG RESISTANCE EFFLUX PUMP"/>
    <property type="match status" value="1"/>
</dbReference>
<dbReference type="Gene3D" id="2.40.30.170">
    <property type="match status" value="1"/>
</dbReference>
<keyword evidence="1" id="KW-0175">Coiled coil</keyword>
<dbReference type="GO" id="GO:0055085">
    <property type="term" value="P:transmembrane transport"/>
    <property type="evidence" value="ECO:0007669"/>
    <property type="project" value="InterPro"/>
</dbReference>
<feature type="domain" description="p-hydroxybenzoic acid efflux pump subunit AaeA-like beta-barrel" evidence="5">
    <location>
        <begin position="297"/>
        <end position="389"/>
    </location>
</feature>
<dbReference type="RefSeq" id="WP_112360449.1">
    <property type="nucleotide sequence ID" value="NZ_QDFR01000001.1"/>
</dbReference>
<evidence type="ECO:0000256" key="1">
    <source>
        <dbReference type="SAM" id="Coils"/>
    </source>
</evidence>
<feature type="transmembrane region" description="Helical" evidence="3">
    <location>
        <begin position="57"/>
        <end position="75"/>
    </location>
</feature>
<evidence type="ECO:0000259" key="4">
    <source>
        <dbReference type="Pfam" id="PF25917"/>
    </source>
</evidence>
<keyword evidence="3" id="KW-1133">Transmembrane helix</keyword>
<dbReference type="InterPro" id="IPR058625">
    <property type="entry name" value="MdtA-like_BSH"/>
</dbReference>
<comment type="caution">
    <text evidence="6">The sequence shown here is derived from an EMBL/GenBank/DDBJ whole genome shotgun (WGS) entry which is preliminary data.</text>
</comment>
<organism evidence="6 7">
    <name type="scientific">Rhizobium rhizogenes</name>
    <name type="common">Agrobacterium rhizogenes</name>
    <dbReference type="NCBI Taxonomy" id="359"/>
    <lineage>
        <taxon>Bacteria</taxon>
        <taxon>Pseudomonadati</taxon>
        <taxon>Pseudomonadota</taxon>
        <taxon>Alphaproteobacteria</taxon>
        <taxon>Hyphomicrobiales</taxon>
        <taxon>Rhizobiaceae</taxon>
        <taxon>Rhizobium/Agrobacterium group</taxon>
        <taxon>Rhizobium</taxon>
    </lineage>
</organism>
<proteinExistence type="predicted"/>
<dbReference type="Pfam" id="PF25917">
    <property type="entry name" value="BSH_RND"/>
    <property type="match status" value="1"/>
</dbReference>
<dbReference type="SUPFAM" id="SSF111369">
    <property type="entry name" value="HlyD-like secretion proteins"/>
    <property type="match status" value="2"/>
</dbReference>
<dbReference type="InterPro" id="IPR058634">
    <property type="entry name" value="AaeA-lik-b-barrel"/>
</dbReference>
<feature type="region of interest" description="Disordered" evidence="2">
    <location>
        <begin position="1"/>
        <end position="48"/>
    </location>
</feature>
<dbReference type="Proteomes" id="UP000244335">
    <property type="component" value="Unassembled WGS sequence"/>
</dbReference>
<name>A0AA92C7Q4_RHIRH</name>